<dbReference type="GO" id="GO:0016020">
    <property type="term" value="C:membrane"/>
    <property type="evidence" value="ECO:0007669"/>
    <property type="project" value="TreeGrafter"/>
</dbReference>
<dbReference type="InterPro" id="IPR011040">
    <property type="entry name" value="Sialidase"/>
</dbReference>
<dbReference type="Gene3D" id="2.120.10.10">
    <property type="match status" value="1"/>
</dbReference>
<sequence>MSHCFVPVWSKALCLLLLSHCLYLAHASGNGRTTRELFLGGGHWVVGKECLAVNKEGSVAQTLECNGNCSPDEDSRIRSADDNDGLQEETINCALEPRSEQLGVAKDMEGKHIVDSFRIPSIVEVDGVLITVSDVRYLNSNDLSFIDTVARYSADGGRTWETEVIIKNARVNAEHSRVVDPTVVVKNNTIFVLVGRYNKSDAYWTWQGGGGDWDILMHKGTVTKSLRGGKPSVNIEWDEPQNLKYLLSTVGKIDGRSLIQYIGGVGNCVVTPNGTIVLPVQVLNTNRSVMAMIIYSTDEGESWQFSKSATPVGTTESSIVWWDDKLLLNGRTNNDLGYRKVYESSDLGTTWKEVVGTISRVIGNSPGRNQPGSSGSSIAITLEGMRVMLITQPKNIKGSWHRDRLQLWLTDGNRVWLVGQISEGDDDGPYSSLLYTSNGTLYCLYEQDKSAVLSIYLIKLEDELESIKSIVKLWKDQDALLSGNCSSPDGDYTEGCVGIPTAGLVGLLSGPSDGDVWHDAYRCVDASVDNVVNVADGLQLSGWNSSRVLWPVSSQGQDQKYHFANVHFTLVANLRLVGAPKGDFSLVGFETYEGERRKTVKLSAIKSAFWEMCHTDLTTRGSRGSPPCDEVHQVALTLRDGVISVYANGRHLSVLDTKIAGANELLNITNFFVGHPGVGDALPWGSAVVRDVLLYNRPLHETELESLYLNGDVIKVVNHGAAGISAARDAELLHVREDGGDKPNAVPLKLAIITDDGVARFRGLYQMASLMLLGLMLS</sequence>
<dbReference type="InterPro" id="IPR055239">
    <property type="entry name" value="TS_C"/>
</dbReference>
<organism evidence="5 6">
    <name type="scientific">Trypanosoma congolense (strain IL3000)</name>
    <dbReference type="NCBI Taxonomy" id="1068625"/>
    <lineage>
        <taxon>Eukaryota</taxon>
        <taxon>Discoba</taxon>
        <taxon>Euglenozoa</taxon>
        <taxon>Kinetoplastea</taxon>
        <taxon>Metakinetoplastina</taxon>
        <taxon>Trypanosomatida</taxon>
        <taxon>Trypanosomatidae</taxon>
        <taxon>Trypanosoma</taxon>
        <taxon>Nannomonas</taxon>
    </lineage>
</organism>
<dbReference type="Pfam" id="PF22925">
    <property type="entry name" value="TS_C"/>
    <property type="match status" value="1"/>
</dbReference>
<dbReference type="PANTHER" id="PTHR10628:SF30">
    <property type="entry name" value="EXO-ALPHA-SIALIDASE"/>
    <property type="match status" value="1"/>
</dbReference>
<evidence type="ECO:0000313" key="5">
    <source>
        <dbReference type="EMBL" id="CCD16808.1"/>
    </source>
</evidence>
<dbReference type="VEuPathDB" id="TriTrypDB:TcIL3000_0_17070"/>
<reference evidence="6" key="1">
    <citation type="submission" date="2011-07" db="EMBL/GenBank/DDBJ databases">
        <title>Divergent evolution of antigenic variation in African trypanosomes.</title>
        <authorList>
            <person name="Jackson A.P."/>
            <person name="Berry A."/>
            <person name="Allison H.C."/>
            <person name="Burton P."/>
            <person name="Anderson J."/>
            <person name="Aslett M."/>
            <person name="Brown R."/>
            <person name="Corton N."/>
            <person name="Harris D."/>
            <person name="Hauser H."/>
            <person name="Gamble J."/>
            <person name="Gilderthorp R."/>
            <person name="McQuillan J."/>
            <person name="Quail M.A."/>
            <person name="Sanders M."/>
            <person name="Van Tonder A."/>
            <person name="Ginger M.L."/>
            <person name="Donelson J.E."/>
            <person name="Field M.C."/>
            <person name="Barry J.D."/>
            <person name="Berriman M."/>
            <person name="Hertz-Fowler C."/>
        </authorList>
    </citation>
    <scope>NUCLEOTIDE SEQUENCE [LARGE SCALE GENOMIC DNA]</scope>
    <source>
        <strain evidence="6">IL3000</strain>
    </source>
</reference>
<evidence type="ECO:0000256" key="2">
    <source>
        <dbReference type="SAM" id="SignalP"/>
    </source>
</evidence>
<dbReference type="Proteomes" id="UP000000702">
    <property type="component" value="Unassembled WGS sequence"/>
</dbReference>
<accession>F9WHL5</accession>
<evidence type="ECO:0000259" key="4">
    <source>
        <dbReference type="Pfam" id="PF22925"/>
    </source>
</evidence>
<dbReference type="Pfam" id="PF13859">
    <property type="entry name" value="BNR_3"/>
    <property type="match status" value="1"/>
</dbReference>
<dbReference type="PANTHER" id="PTHR10628">
    <property type="entry name" value="SIALIDASE"/>
    <property type="match status" value="1"/>
</dbReference>
<dbReference type="GO" id="GO:0004308">
    <property type="term" value="F:exo-alpha-sialidase activity"/>
    <property type="evidence" value="ECO:0007669"/>
    <property type="project" value="InterPro"/>
</dbReference>
<dbReference type="InterPro" id="IPR013320">
    <property type="entry name" value="ConA-like_dom_sf"/>
</dbReference>
<dbReference type="Gene3D" id="2.60.120.200">
    <property type="match status" value="1"/>
</dbReference>
<dbReference type="GO" id="GO:0005737">
    <property type="term" value="C:cytoplasm"/>
    <property type="evidence" value="ECO:0007669"/>
    <property type="project" value="TreeGrafter"/>
</dbReference>
<gene>
    <name evidence="5" type="ORF">TCIL3000_0_17070</name>
</gene>
<keyword evidence="6" id="KW-1185">Reference proteome</keyword>
<feature type="chain" id="PRO_5003390347" evidence="2">
    <location>
        <begin position="28"/>
        <end position="778"/>
    </location>
</feature>
<dbReference type="FunFam" id="2.120.10.10:FF:000016">
    <property type="entry name" value="Trans-sialidase, putative"/>
    <property type="match status" value="1"/>
</dbReference>
<evidence type="ECO:0000313" key="6">
    <source>
        <dbReference type="Proteomes" id="UP000000702"/>
    </source>
</evidence>
<dbReference type="PRINTS" id="PR01803">
    <property type="entry name" value="TCSIALIDASE"/>
</dbReference>
<evidence type="ECO:0000256" key="1">
    <source>
        <dbReference type="ARBA" id="ARBA00022737"/>
    </source>
</evidence>
<dbReference type="GO" id="GO:0006689">
    <property type="term" value="P:ganglioside catabolic process"/>
    <property type="evidence" value="ECO:0007669"/>
    <property type="project" value="TreeGrafter"/>
</dbReference>
<feature type="signal peptide" evidence="2">
    <location>
        <begin position="1"/>
        <end position="27"/>
    </location>
</feature>
<keyword evidence="1" id="KW-0677">Repeat</keyword>
<comment type="caution">
    <text evidence="5">The sequence shown here is derived from an EMBL/GenBank/DDBJ whole genome shotgun (WGS) entry which is preliminary data.</text>
</comment>
<dbReference type="SUPFAM" id="SSF50939">
    <property type="entry name" value="Sialidases"/>
    <property type="match status" value="1"/>
</dbReference>
<dbReference type="GO" id="GO:0009313">
    <property type="term" value="P:oligosaccharide catabolic process"/>
    <property type="evidence" value="ECO:0007669"/>
    <property type="project" value="TreeGrafter"/>
</dbReference>
<dbReference type="EMBL" id="CAEQ01002454">
    <property type="protein sequence ID" value="CCD16808.1"/>
    <property type="molecule type" value="Genomic_DNA"/>
</dbReference>
<dbReference type="CDD" id="cd15482">
    <property type="entry name" value="Sialidase_non-viral"/>
    <property type="match status" value="1"/>
</dbReference>
<dbReference type="AlphaFoldDB" id="F9WHL5"/>
<name>F9WHL5_TRYCI</name>
<dbReference type="InterPro" id="IPR036278">
    <property type="entry name" value="Sialidase_sf"/>
</dbReference>
<dbReference type="OMA" id="KSAFWEM"/>
<proteinExistence type="predicted"/>
<reference evidence="5 6" key="2">
    <citation type="journal article" date="2012" name="Proc. Natl. Acad. Sci. U.S.A.">
        <title>Antigenic diversity is generated by distinct evolutionary mechanisms in African trypanosome species.</title>
        <authorList>
            <person name="Jackson A.P."/>
            <person name="Berry A."/>
            <person name="Aslett M."/>
            <person name="Allison H.C."/>
            <person name="Burton P."/>
            <person name="Vavrova-Anderson J."/>
            <person name="Brown R."/>
            <person name="Browne H."/>
            <person name="Corton N."/>
            <person name="Hauser H."/>
            <person name="Gamble J."/>
            <person name="Gilderthorp R."/>
            <person name="Marcello L."/>
            <person name="McQuillan J."/>
            <person name="Otto T.D."/>
            <person name="Quail M.A."/>
            <person name="Sanders M.J."/>
            <person name="van Tonder A."/>
            <person name="Ginger M.L."/>
            <person name="Field M.C."/>
            <person name="Barry J.D."/>
            <person name="Hertz-Fowler C."/>
            <person name="Berriman M."/>
        </authorList>
    </citation>
    <scope>NUCLEOTIDE SEQUENCE [LARGE SCALE GENOMIC DNA]</scope>
    <source>
        <strain evidence="5 6">IL3000</strain>
    </source>
</reference>
<dbReference type="InterPro" id="IPR008377">
    <property type="entry name" value="Sialidase_trypan"/>
</dbReference>
<feature type="domain" description="Trans-sialidase C-terminal" evidence="4">
    <location>
        <begin position="500"/>
        <end position="701"/>
    </location>
</feature>
<keyword evidence="2" id="KW-0732">Signal</keyword>
<feature type="domain" description="Sialidase" evidence="3">
    <location>
        <begin position="119"/>
        <end position="446"/>
    </location>
</feature>
<dbReference type="InterPro" id="IPR026856">
    <property type="entry name" value="Sialidase_fam"/>
</dbReference>
<protein>
    <submittedName>
        <fullName evidence="5">WGS project CAEQ00000000 data, annotated contig 665</fullName>
    </submittedName>
</protein>
<dbReference type="SUPFAM" id="SSF49899">
    <property type="entry name" value="Concanavalin A-like lectins/glucanases"/>
    <property type="match status" value="1"/>
</dbReference>
<evidence type="ECO:0000259" key="3">
    <source>
        <dbReference type="Pfam" id="PF13859"/>
    </source>
</evidence>